<accession>A0AAD6PRC7</accession>
<evidence type="ECO:0000313" key="2">
    <source>
        <dbReference type="Proteomes" id="UP001164929"/>
    </source>
</evidence>
<protein>
    <submittedName>
        <fullName evidence="1">Uncharacterized protein</fullName>
    </submittedName>
</protein>
<comment type="caution">
    <text evidence="1">The sequence shown here is derived from an EMBL/GenBank/DDBJ whole genome shotgun (WGS) entry which is preliminary data.</text>
</comment>
<dbReference type="Proteomes" id="UP001164929">
    <property type="component" value="Chromosome 19"/>
</dbReference>
<gene>
    <name evidence="1" type="ORF">NC653_041894</name>
</gene>
<keyword evidence="2" id="KW-1185">Reference proteome</keyword>
<reference evidence="1" key="1">
    <citation type="journal article" date="2023" name="Mol. Ecol. Resour.">
        <title>Chromosome-level genome assembly of a triploid poplar Populus alba 'Berolinensis'.</title>
        <authorList>
            <person name="Chen S."/>
            <person name="Yu Y."/>
            <person name="Wang X."/>
            <person name="Wang S."/>
            <person name="Zhang T."/>
            <person name="Zhou Y."/>
            <person name="He R."/>
            <person name="Meng N."/>
            <person name="Wang Y."/>
            <person name="Liu W."/>
            <person name="Liu Z."/>
            <person name="Liu J."/>
            <person name="Guo Q."/>
            <person name="Huang H."/>
            <person name="Sederoff R.R."/>
            <person name="Wang G."/>
            <person name="Qu G."/>
            <person name="Chen S."/>
        </authorList>
    </citation>
    <scope>NUCLEOTIDE SEQUENCE</scope>
    <source>
        <strain evidence="1">SC-2020</strain>
    </source>
</reference>
<proteinExistence type="predicted"/>
<sequence length="148" mass="17160">MERMVGSEEFSVLPLWKEWVENLHKYTSVPDAQLDKLGMLGKSGRRIFKSDSPGELSVKPEPLFPCLYHGNRFSPMILTNHLQSCSSMNLTNMICFFLTAHRNTRQYRLMIEDRPVQWIAVQTSCMSKRLMIAQFIVSPIWTDMESAE</sequence>
<name>A0AAD6PRC7_9ROSI</name>
<dbReference type="EMBL" id="JAQIZT010000019">
    <property type="protein sequence ID" value="KAJ6952886.1"/>
    <property type="molecule type" value="Genomic_DNA"/>
</dbReference>
<dbReference type="AlphaFoldDB" id="A0AAD6PRC7"/>
<organism evidence="1 2">
    <name type="scientific">Populus alba x Populus x berolinensis</name>
    <dbReference type="NCBI Taxonomy" id="444605"/>
    <lineage>
        <taxon>Eukaryota</taxon>
        <taxon>Viridiplantae</taxon>
        <taxon>Streptophyta</taxon>
        <taxon>Embryophyta</taxon>
        <taxon>Tracheophyta</taxon>
        <taxon>Spermatophyta</taxon>
        <taxon>Magnoliopsida</taxon>
        <taxon>eudicotyledons</taxon>
        <taxon>Gunneridae</taxon>
        <taxon>Pentapetalae</taxon>
        <taxon>rosids</taxon>
        <taxon>fabids</taxon>
        <taxon>Malpighiales</taxon>
        <taxon>Salicaceae</taxon>
        <taxon>Saliceae</taxon>
        <taxon>Populus</taxon>
    </lineage>
</organism>
<evidence type="ECO:0000313" key="1">
    <source>
        <dbReference type="EMBL" id="KAJ6952886.1"/>
    </source>
</evidence>